<accession>A0ABM8M6Z2</accession>
<keyword evidence="6" id="KW-0800">Toxin</keyword>
<keyword evidence="17" id="KW-0446">Lipid-binding</keyword>
<evidence type="ECO:0000256" key="7">
    <source>
        <dbReference type="ARBA" id="ARBA00022670"/>
    </source>
</evidence>
<dbReference type="InterPro" id="IPR038383">
    <property type="entry name" value="CPD_dom_sf"/>
</dbReference>
<evidence type="ECO:0000256" key="11">
    <source>
        <dbReference type="ARBA" id="ARBA00022801"/>
    </source>
</evidence>
<keyword evidence="11" id="KW-0378">Hydrolase</keyword>
<name>A0ABM8M6Z2_9GAMM</name>
<keyword evidence="5" id="KW-0964">Secreted</keyword>
<comment type="cofactor">
    <cofactor evidence="1">
        <name>Mg(2+)</name>
        <dbReference type="ChEBI" id="CHEBI:18420"/>
    </cofactor>
</comment>
<evidence type="ECO:0000256" key="6">
    <source>
        <dbReference type="ARBA" id="ARBA00022656"/>
    </source>
</evidence>
<comment type="caution">
    <text evidence="22">The sequence shown here is derived from an EMBL/GenBank/DDBJ whole genome shotgun (WGS) entry which is preliminary data.</text>
</comment>
<evidence type="ECO:0000313" key="22">
    <source>
        <dbReference type="EMBL" id="CAB5501680.1"/>
    </source>
</evidence>
<evidence type="ECO:0000256" key="8">
    <source>
        <dbReference type="ARBA" id="ARBA00022679"/>
    </source>
</evidence>
<evidence type="ECO:0000256" key="12">
    <source>
        <dbReference type="ARBA" id="ARBA00022807"/>
    </source>
</evidence>
<keyword evidence="7" id="KW-0645">Protease</keyword>
<evidence type="ECO:0000313" key="23">
    <source>
        <dbReference type="Proteomes" id="UP000626656"/>
    </source>
</evidence>
<evidence type="ECO:0000256" key="13">
    <source>
        <dbReference type="ARBA" id="ARBA00022813"/>
    </source>
</evidence>
<keyword evidence="18" id="KW-0472">Membrane</keyword>
<evidence type="ECO:0000256" key="14">
    <source>
        <dbReference type="ARBA" id="ARBA00022842"/>
    </source>
</evidence>
<reference evidence="22 23" key="1">
    <citation type="submission" date="2020-05" db="EMBL/GenBank/DDBJ databases">
        <authorList>
            <person name="Petersen J."/>
            <person name="Sayavedra L."/>
        </authorList>
    </citation>
    <scope>NUCLEOTIDE SEQUENCE [LARGE SCALE GENOMIC DNA]</scope>
    <source>
        <strain evidence="22">B azoricus SOX ET2 1586I</strain>
    </source>
</reference>
<sequence length="370" mass="40864">MKVEAYNADTQTKPWLSINPGDSQITEDLGARHLGETQPYNDKKLQSWDTLTQEQTNKLTTESQKTKPDLANHDHQILFQTESDDNVKDSTLKLAFKHPTKTTIVQMDKDGAYRVVYGTQLKDITGKVKMVAVGYGREAEDGTQTLGGRSVNELSTNITTINQALNTDAATIKHVSLVGCNLASDNPTDDNTSTYGAEMLRQLKQTGVESISARSEYVAIDPDGKKLTSSTGTSEWRHKDSKAKTHYSFNEFTGEVESRVYNSEGTLVRYNGKHLNNDSQYQTNIIFQLENNDDTVKNATNALANKHPENSYIAKMDEAGNIKVYDVDGNEVALNVNGKYRINVVGHGSSMKTMGADVLSSRITALQAKL</sequence>
<evidence type="ECO:0000256" key="16">
    <source>
        <dbReference type="ARBA" id="ARBA00023026"/>
    </source>
</evidence>
<keyword evidence="8" id="KW-0808">Transferase</keyword>
<keyword evidence="15" id="KW-1043">Host membrane</keyword>
<evidence type="ECO:0000256" key="19">
    <source>
        <dbReference type="ARBA" id="ARBA00023200"/>
    </source>
</evidence>
<feature type="domain" description="Peptidase C80" evidence="21">
    <location>
        <begin position="272"/>
        <end position="370"/>
    </location>
</feature>
<comment type="subcellular location">
    <subcellularLocation>
        <location evidence="2">Host cell membrane</location>
    </subcellularLocation>
    <subcellularLocation>
        <location evidence="20">Host cytoplasm</location>
        <location evidence="20">Host cytosol</location>
    </subcellularLocation>
    <subcellularLocation>
        <location evidence="3">Secreted</location>
    </subcellularLocation>
</comment>
<evidence type="ECO:0000256" key="5">
    <source>
        <dbReference type="ARBA" id="ARBA00022525"/>
    </source>
</evidence>
<dbReference type="Gene3D" id="3.40.50.11050">
    <property type="match status" value="2"/>
</dbReference>
<evidence type="ECO:0000256" key="4">
    <source>
        <dbReference type="ARBA" id="ARBA00022511"/>
    </source>
</evidence>
<keyword evidence="19" id="KW-1035">Host cytoplasm</keyword>
<feature type="non-terminal residue" evidence="22">
    <location>
        <position position="370"/>
    </location>
</feature>
<keyword evidence="10" id="KW-0677">Repeat</keyword>
<evidence type="ECO:0000256" key="15">
    <source>
        <dbReference type="ARBA" id="ARBA00022870"/>
    </source>
</evidence>
<dbReference type="EMBL" id="CAHJWF010000212">
    <property type="protein sequence ID" value="CAB5501680.1"/>
    <property type="molecule type" value="Genomic_DNA"/>
</dbReference>
<keyword evidence="14" id="KW-0460">Magnesium</keyword>
<keyword evidence="4" id="KW-1032">Host cell membrane</keyword>
<evidence type="ECO:0000256" key="18">
    <source>
        <dbReference type="ARBA" id="ARBA00023136"/>
    </source>
</evidence>
<protein>
    <recommendedName>
        <fullName evidence="21">Peptidase C80 domain-containing protein</fullName>
    </recommendedName>
</protein>
<keyword evidence="12" id="KW-0788">Thiol protease</keyword>
<keyword evidence="16" id="KW-0843">Virulence</keyword>
<evidence type="ECO:0000256" key="17">
    <source>
        <dbReference type="ARBA" id="ARBA00023121"/>
    </source>
</evidence>
<evidence type="ECO:0000256" key="9">
    <source>
        <dbReference type="ARBA" id="ARBA00022723"/>
    </source>
</evidence>
<keyword evidence="9" id="KW-0479">Metal-binding</keyword>
<evidence type="ECO:0000259" key="21">
    <source>
        <dbReference type="PROSITE" id="PS51771"/>
    </source>
</evidence>
<evidence type="ECO:0000256" key="20">
    <source>
        <dbReference type="ARBA" id="ARBA00023586"/>
    </source>
</evidence>
<evidence type="ECO:0000256" key="10">
    <source>
        <dbReference type="ARBA" id="ARBA00022737"/>
    </source>
</evidence>
<evidence type="ECO:0000256" key="1">
    <source>
        <dbReference type="ARBA" id="ARBA00001946"/>
    </source>
</evidence>
<proteinExistence type="predicted"/>
<evidence type="ECO:0000256" key="3">
    <source>
        <dbReference type="ARBA" id="ARBA00004613"/>
    </source>
</evidence>
<dbReference type="PROSITE" id="PS51771">
    <property type="entry name" value="CGT_MARTX_CPD"/>
    <property type="match status" value="2"/>
</dbReference>
<dbReference type="CDD" id="cd20500">
    <property type="entry name" value="Peptidase_C80"/>
    <property type="match status" value="1"/>
</dbReference>
<dbReference type="Proteomes" id="UP000626656">
    <property type="component" value="Unassembled WGS sequence"/>
</dbReference>
<feature type="domain" description="Peptidase C80" evidence="21">
    <location>
        <begin position="64"/>
        <end position="249"/>
    </location>
</feature>
<dbReference type="InterPro" id="IPR020974">
    <property type="entry name" value="CPD_dom"/>
</dbReference>
<evidence type="ECO:0000256" key="2">
    <source>
        <dbReference type="ARBA" id="ARBA00004165"/>
    </source>
</evidence>
<keyword evidence="23" id="KW-1185">Reference proteome</keyword>
<dbReference type="Pfam" id="PF11713">
    <property type="entry name" value="Peptidase_C80"/>
    <property type="match status" value="2"/>
</dbReference>
<gene>
    <name evidence="22" type="ORF">AZO1586I_845</name>
</gene>
<keyword evidence="13" id="KW-0068">Autocatalytic cleavage</keyword>
<organism evidence="22 23">
    <name type="scientific">Bathymodiolus thermophilus thioautotrophic gill symbiont</name>
    <dbReference type="NCBI Taxonomy" id="2360"/>
    <lineage>
        <taxon>Bacteria</taxon>
        <taxon>Pseudomonadati</taxon>
        <taxon>Pseudomonadota</taxon>
        <taxon>Gammaproteobacteria</taxon>
        <taxon>sulfur-oxidizing symbionts</taxon>
    </lineage>
</organism>